<dbReference type="Pfam" id="PF13702">
    <property type="entry name" value="Lysozyme_like"/>
    <property type="match status" value="1"/>
</dbReference>
<feature type="domain" description="CwlT-like lysozyme" evidence="1">
    <location>
        <begin position="26"/>
        <end position="178"/>
    </location>
</feature>
<dbReference type="InterPro" id="IPR047194">
    <property type="entry name" value="CwlT-like_lysozyme"/>
</dbReference>
<keyword evidence="3" id="KW-1185">Reference proteome</keyword>
<proteinExistence type="predicted"/>
<protein>
    <submittedName>
        <fullName evidence="2">Lysozyme family protein</fullName>
    </submittedName>
</protein>
<dbReference type="PANTHER" id="PTHR34135:SF3">
    <property type="entry name" value="PNEUMOCOCCAL VACCINE ANTIGEN A"/>
    <property type="match status" value="1"/>
</dbReference>
<evidence type="ECO:0000259" key="1">
    <source>
        <dbReference type="Pfam" id="PF13702"/>
    </source>
</evidence>
<name>A0ABW5PSW7_9BACI</name>
<dbReference type="EMBL" id="JBHUMR010000014">
    <property type="protein sequence ID" value="MFD2617782.1"/>
    <property type="molecule type" value="Genomic_DNA"/>
</dbReference>
<dbReference type="InterPro" id="IPR023346">
    <property type="entry name" value="Lysozyme-like_dom_sf"/>
</dbReference>
<dbReference type="SUPFAM" id="SSF53955">
    <property type="entry name" value="Lysozyme-like"/>
    <property type="match status" value="1"/>
</dbReference>
<sequence>MVFIWSLTDSNQILSLLPRHEPVNKNQLLKYEPTISQELNSYGLKTYTPLLLAIMSQESKGEGNDPMQASESAGLKRNQIKNPETSIKQGVYHFSEMFKYGKQKHVDLDTIIQSYNMGPGYISYVAERGQKHKETLAKSYSKMKVEKSPNTYTCGIRDTFREPYCYGDFTYAEKVNKQLELVQNMLKEKYAKKNDSKVKASFVAK</sequence>
<evidence type="ECO:0000313" key="2">
    <source>
        <dbReference type="EMBL" id="MFD2617782.1"/>
    </source>
</evidence>
<dbReference type="RefSeq" id="WP_141190270.1">
    <property type="nucleotide sequence ID" value="NZ_JBHUMR010000014.1"/>
</dbReference>
<evidence type="ECO:0000313" key="3">
    <source>
        <dbReference type="Proteomes" id="UP001597458"/>
    </source>
</evidence>
<dbReference type="PANTHER" id="PTHR34135">
    <property type="entry name" value="LYSOZYME"/>
    <property type="match status" value="1"/>
</dbReference>
<reference evidence="3" key="1">
    <citation type="journal article" date="2019" name="Int. J. Syst. Evol. Microbiol.">
        <title>The Global Catalogue of Microorganisms (GCM) 10K type strain sequencing project: providing services to taxonomists for standard genome sequencing and annotation.</title>
        <authorList>
            <consortium name="The Broad Institute Genomics Platform"/>
            <consortium name="The Broad Institute Genome Sequencing Center for Infectious Disease"/>
            <person name="Wu L."/>
            <person name="Ma J."/>
        </authorList>
    </citation>
    <scope>NUCLEOTIDE SEQUENCE [LARGE SCALE GENOMIC DNA]</scope>
    <source>
        <strain evidence="3">TISTR 2241</strain>
    </source>
</reference>
<dbReference type="Gene3D" id="1.10.530.10">
    <property type="match status" value="1"/>
</dbReference>
<comment type="caution">
    <text evidence="2">The sequence shown here is derived from an EMBL/GenBank/DDBJ whole genome shotgun (WGS) entry which is preliminary data.</text>
</comment>
<dbReference type="CDD" id="cd16891">
    <property type="entry name" value="CwlT-like"/>
    <property type="match status" value="1"/>
</dbReference>
<gene>
    <name evidence="2" type="ORF">ACFSTF_10745</name>
</gene>
<organism evidence="2 3">
    <name type="scientific">Terrilactibacillus laevilacticus</name>
    <dbReference type="NCBI Taxonomy" id="1380157"/>
    <lineage>
        <taxon>Bacteria</taxon>
        <taxon>Bacillati</taxon>
        <taxon>Bacillota</taxon>
        <taxon>Bacilli</taxon>
        <taxon>Bacillales</taxon>
        <taxon>Bacillaceae</taxon>
        <taxon>Terrilactibacillus</taxon>
    </lineage>
</organism>
<dbReference type="Proteomes" id="UP001597458">
    <property type="component" value="Unassembled WGS sequence"/>
</dbReference>
<accession>A0ABW5PSW7</accession>